<keyword evidence="4" id="KW-1185">Reference proteome</keyword>
<reference evidence="1 3" key="2">
    <citation type="submission" date="2018-07" db="EMBL/GenBank/DDBJ databases">
        <title>Complete genome of the Arcobacter bivalviorum type strain LMG 26154.</title>
        <authorList>
            <person name="Miller W.G."/>
            <person name="Yee E."/>
            <person name="Bono J.L."/>
        </authorList>
    </citation>
    <scope>NUCLEOTIDE SEQUENCE [LARGE SCALE GENOMIC DNA]</scope>
    <source>
        <strain evidence="1 3">LMG 26154</strain>
    </source>
</reference>
<dbReference type="KEGG" id="hbv:ABIV_1290"/>
<gene>
    <name evidence="1" type="ORF">ABIV_1290</name>
    <name evidence="2" type="ORF">CRV05_03205</name>
</gene>
<protein>
    <recommendedName>
        <fullName evidence="5">RCK N-terminal domain-containing protein</fullName>
    </recommendedName>
</protein>
<dbReference type="AlphaFoldDB" id="A0AAX2AE23"/>
<evidence type="ECO:0000313" key="4">
    <source>
        <dbReference type="Proteomes" id="UP000289193"/>
    </source>
</evidence>
<evidence type="ECO:0000313" key="1">
    <source>
        <dbReference type="EMBL" id="AXH12290.1"/>
    </source>
</evidence>
<proteinExistence type="predicted"/>
<accession>A0AAX2AE23</accession>
<dbReference type="Proteomes" id="UP000289193">
    <property type="component" value="Unassembled WGS sequence"/>
</dbReference>
<reference evidence="2 4" key="1">
    <citation type="submission" date="2017-10" db="EMBL/GenBank/DDBJ databases">
        <title>Genomics of the genus Arcobacter.</title>
        <authorList>
            <person name="Perez-Cataluna A."/>
            <person name="Figueras M.J."/>
        </authorList>
    </citation>
    <scope>NUCLEOTIDE SEQUENCE [LARGE SCALE GENOMIC DNA]</scope>
    <source>
        <strain evidence="2 4">CECT 7835</strain>
    </source>
</reference>
<evidence type="ECO:0008006" key="5">
    <source>
        <dbReference type="Google" id="ProtNLM"/>
    </source>
</evidence>
<dbReference type="RefSeq" id="WP_114839127.1">
    <property type="nucleotide sequence ID" value="NZ_CP031217.1"/>
</dbReference>
<dbReference type="Proteomes" id="UP000253850">
    <property type="component" value="Chromosome"/>
</dbReference>
<dbReference type="EMBL" id="PDKM01000001">
    <property type="protein sequence ID" value="RXK11393.1"/>
    <property type="molecule type" value="Genomic_DNA"/>
</dbReference>
<evidence type="ECO:0000313" key="3">
    <source>
        <dbReference type="Proteomes" id="UP000253850"/>
    </source>
</evidence>
<evidence type="ECO:0000313" key="2">
    <source>
        <dbReference type="EMBL" id="RXK11393.1"/>
    </source>
</evidence>
<name>A0AAX2AE23_9BACT</name>
<dbReference type="EMBL" id="CP031217">
    <property type="protein sequence ID" value="AXH12290.1"/>
    <property type="molecule type" value="Genomic_DNA"/>
</dbReference>
<sequence length="124" mass="14135">MILIGDNLVPYENLSFIDAIDDIEYTVANSTLIFNYDENLLLYCSKNDLDFAVVVKSITEAIYCNALNCKYIISDKKQAKNIQKIAENYMFDSKILAIIEDSSEIEKIALNEIDGVIYSFLLEK</sequence>
<organism evidence="2 4">
    <name type="scientific">Halarcobacter bivalviorum</name>
    <dbReference type="NCBI Taxonomy" id="663364"/>
    <lineage>
        <taxon>Bacteria</taxon>
        <taxon>Pseudomonadati</taxon>
        <taxon>Campylobacterota</taxon>
        <taxon>Epsilonproteobacteria</taxon>
        <taxon>Campylobacterales</taxon>
        <taxon>Arcobacteraceae</taxon>
        <taxon>Halarcobacter</taxon>
    </lineage>
</organism>